<organism evidence="4">
    <name type="scientific">candidate division WWE3 bacterium</name>
    <dbReference type="NCBI Taxonomy" id="2053526"/>
    <lineage>
        <taxon>Bacteria</taxon>
        <taxon>Katanobacteria</taxon>
    </lineage>
</organism>
<dbReference type="CDD" id="cd05374">
    <property type="entry name" value="17beta-HSD-like_SDR_c"/>
    <property type="match status" value="1"/>
</dbReference>
<dbReference type="Gene3D" id="3.40.50.720">
    <property type="entry name" value="NAD(P)-binding Rossmann-like Domain"/>
    <property type="match status" value="1"/>
</dbReference>
<dbReference type="PANTHER" id="PTHR43976:SF16">
    <property type="entry name" value="SHORT-CHAIN DEHYDROGENASE_REDUCTASE FAMILY PROTEIN"/>
    <property type="match status" value="1"/>
</dbReference>
<name>A0A7C4TRQ7_UNCKA</name>
<evidence type="ECO:0000313" key="4">
    <source>
        <dbReference type="EMBL" id="HGW29631.1"/>
    </source>
</evidence>
<dbReference type="InterPro" id="IPR036291">
    <property type="entry name" value="NAD(P)-bd_dom_sf"/>
</dbReference>
<evidence type="ECO:0000256" key="1">
    <source>
        <dbReference type="ARBA" id="ARBA00006484"/>
    </source>
</evidence>
<dbReference type="Pfam" id="PF00106">
    <property type="entry name" value="adh_short"/>
    <property type="match status" value="1"/>
</dbReference>
<comment type="similarity">
    <text evidence="1 3">Belongs to the short-chain dehydrogenases/reductases (SDR) family.</text>
</comment>
<dbReference type="InterPro" id="IPR002347">
    <property type="entry name" value="SDR_fam"/>
</dbReference>
<protein>
    <submittedName>
        <fullName evidence="4">SDR family oxidoreductase</fullName>
    </submittedName>
</protein>
<dbReference type="PRINTS" id="PR00080">
    <property type="entry name" value="SDRFAMILY"/>
</dbReference>
<accession>A0A7C4TRQ7</accession>
<keyword evidence="2" id="KW-0560">Oxidoreductase</keyword>
<dbReference type="SUPFAM" id="SSF51735">
    <property type="entry name" value="NAD(P)-binding Rossmann-fold domains"/>
    <property type="match status" value="1"/>
</dbReference>
<dbReference type="PROSITE" id="PS00061">
    <property type="entry name" value="ADH_SHORT"/>
    <property type="match status" value="1"/>
</dbReference>
<sequence>MDNKVAIVTGGVSGIGQSIVLGLAGTGYRVYASTRNISSPSSSELTNLSKKNILDVRLISLDLSKPDSVKTAISEIIKESGRVDVLVNNAASGYFAAVEDIEVAEFLHQIQVNVLGAILTAQAVLPQMRKQKSGKIINISSIMGFSTAPLNAPYSASKYALESISETLALEVKPFGIDVAILQLGDFHSKFLQNSTRPKYTADSPYYKLYKRQDEKINIGGGRGKNPAIIARTIAKICSERTSALRYMIGKEVFIRKSLHTVLIDNLWIKFLRFFYKW</sequence>
<dbReference type="EMBL" id="DSRT01000091">
    <property type="protein sequence ID" value="HGW29631.1"/>
    <property type="molecule type" value="Genomic_DNA"/>
</dbReference>
<reference evidence="4" key="1">
    <citation type="journal article" date="2020" name="mSystems">
        <title>Genome- and Community-Level Interaction Insights into Carbon Utilization and Element Cycling Functions of Hydrothermarchaeota in Hydrothermal Sediment.</title>
        <authorList>
            <person name="Zhou Z."/>
            <person name="Liu Y."/>
            <person name="Xu W."/>
            <person name="Pan J."/>
            <person name="Luo Z.H."/>
            <person name="Li M."/>
        </authorList>
    </citation>
    <scope>NUCLEOTIDE SEQUENCE [LARGE SCALE GENOMIC DNA]</scope>
    <source>
        <strain evidence="4">SpSt-417</strain>
    </source>
</reference>
<proteinExistence type="inferred from homology"/>
<dbReference type="GO" id="GO:0016491">
    <property type="term" value="F:oxidoreductase activity"/>
    <property type="evidence" value="ECO:0007669"/>
    <property type="project" value="UniProtKB-KW"/>
</dbReference>
<dbReference type="InterPro" id="IPR020904">
    <property type="entry name" value="Sc_DH/Rdtase_CS"/>
</dbReference>
<gene>
    <name evidence="4" type="ORF">ENR63_01770</name>
</gene>
<dbReference type="PRINTS" id="PR00081">
    <property type="entry name" value="GDHRDH"/>
</dbReference>
<comment type="caution">
    <text evidence="4">The sequence shown here is derived from an EMBL/GenBank/DDBJ whole genome shotgun (WGS) entry which is preliminary data.</text>
</comment>
<dbReference type="InterPro" id="IPR051911">
    <property type="entry name" value="SDR_oxidoreductase"/>
</dbReference>
<evidence type="ECO:0000256" key="3">
    <source>
        <dbReference type="RuleBase" id="RU000363"/>
    </source>
</evidence>
<dbReference type="PANTHER" id="PTHR43976">
    <property type="entry name" value="SHORT CHAIN DEHYDROGENASE"/>
    <property type="match status" value="1"/>
</dbReference>
<evidence type="ECO:0000256" key="2">
    <source>
        <dbReference type="ARBA" id="ARBA00023002"/>
    </source>
</evidence>
<dbReference type="AlphaFoldDB" id="A0A7C4TRQ7"/>